<accession>A0AAV7RMZ6</accession>
<evidence type="ECO:0000256" key="1">
    <source>
        <dbReference type="SAM" id="MobiDB-lite"/>
    </source>
</evidence>
<feature type="compositionally biased region" description="Polar residues" evidence="1">
    <location>
        <begin position="62"/>
        <end position="75"/>
    </location>
</feature>
<keyword evidence="4" id="KW-1185">Reference proteome</keyword>
<dbReference type="Proteomes" id="UP001066276">
    <property type="component" value="Chromosome 5"/>
</dbReference>
<feature type="region of interest" description="Disordered" evidence="1">
    <location>
        <begin position="31"/>
        <end position="93"/>
    </location>
</feature>
<evidence type="ECO:0000256" key="2">
    <source>
        <dbReference type="SAM" id="SignalP"/>
    </source>
</evidence>
<sequence>MRDCQKTCLLAAALWSLVVGIWEIGEMPQETGGEGLRRKARGPAQPAGDCGGSDWHPLPQSFPLSDQSVTSTSGGAASHRGRLTRMAGSPRARGWSRLVPDECAGACAAAPCEKPVERSPSSGPAAEWLRTGVCLL</sequence>
<reference evidence="3" key="1">
    <citation type="journal article" date="2022" name="bioRxiv">
        <title>Sequencing and chromosome-scale assembly of the giantPleurodeles waltlgenome.</title>
        <authorList>
            <person name="Brown T."/>
            <person name="Elewa A."/>
            <person name="Iarovenko S."/>
            <person name="Subramanian E."/>
            <person name="Araus A.J."/>
            <person name="Petzold A."/>
            <person name="Susuki M."/>
            <person name="Suzuki K.-i.T."/>
            <person name="Hayashi T."/>
            <person name="Toyoda A."/>
            <person name="Oliveira C."/>
            <person name="Osipova E."/>
            <person name="Leigh N.D."/>
            <person name="Simon A."/>
            <person name="Yun M.H."/>
        </authorList>
    </citation>
    <scope>NUCLEOTIDE SEQUENCE</scope>
    <source>
        <strain evidence="3">20211129_DDA</strain>
        <tissue evidence="3">Liver</tissue>
    </source>
</reference>
<dbReference type="AlphaFoldDB" id="A0AAV7RMZ6"/>
<protein>
    <submittedName>
        <fullName evidence="3">Uncharacterized protein</fullName>
    </submittedName>
</protein>
<proteinExistence type="predicted"/>
<evidence type="ECO:0000313" key="4">
    <source>
        <dbReference type="Proteomes" id="UP001066276"/>
    </source>
</evidence>
<dbReference type="EMBL" id="JANPWB010000009">
    <property type="protein sequence ID" value="KAJ1153654.1"/>
    <property type="molecule type" value="Genomic_DNA"/>
</dbReference>
<organism evidence="3 4">
    <name type="scientific">Pleurodeles waltl</name>
    <name type="common">Iberian ribbed newt</name>
    <dbReference type="NCBI Taxonomy" id="8319"/>
    <lineage>
        <taxon>Eukaryota</taxon>
        <taxon>Metazoa</taxon>
        <taxon>Chordata</taxon>
        <taxon>Craniata</taxon>
        <taxon>Vertebrata</taxon>
        <taxon>Euteleostomi</taxon>
        <taxon>Amphibia</taxon>
        <taxon>Batrachia</taxon>
        <taxon>Caudata</taxon>
        <taxon>Salamandroidea</taxon>
        <taxon>Salamandridae</taxon>
        <taxon>Pleurodelinae</taxon>
        <taxon>Pleurodeles</taxon>
    </lineage>
</organism>
<comment type="caution">
    <text evidence="3">The sequence shown here is derived from an EMBL/GenBank/DDBJ whole genome shotgun (WGS) entry which is preliminary data.</text>
</comment>
<feature type="signal peptide" evidence="2">
    <location>
        <begin position="1"/>
        <end position="20"/>
    </location>
</feature>
<evidence type="ECO:0000313" key="3">
    <source>
        <dbReference type="EMBL" id="KAJ1153654.1"/>
    </source>
</evidence>
<feature type="chain" id="PRO_5043709258" evidence="2">
    <location>
        <begin position="21"/>
        <end position="136"/>
    </location>
</feature>
<keyword evidence="2" id="KW-0732">Signal</keyword>
<gene>
    <name evidence="3" type="ORF">NDU88_006413</name>
</gene>
<name>A0AAV7RMZ6_PLEWA</name>